<dbReference type="Gene3D" id="3.80.10.10">
    <property type="entry name" value="Ribonuclease Inhibitor"/>
    <property type="match status" value="4"/>
</dbReference>
<dbReference type="PROSITE" id="PS51450">
    <property type="entry name" value="LRR"/>
    <property type="match status" value="2"/>
</dbReference>
<evidence type="ECO:0000313" key="4">
    <source>
        <dbReference type="EMBL" id="OQV23176.1"/>
    </source>
</evidence>
<dbReference type="SUPFAM" id="SSF52058">
    <property type="entry name" value="L domain-like"/>
    <property type="match status" value="2"/>
</dbReference>
<name>A0A1W0X6K5_HYPEX</name>
<evidence type="ECO:0000256" key="3">
    <source>
        <dbReference type="SAM" id="SignalP"/>
    </source>
</evidence>
<dbReference type="SMART" id="SM00365">
    <property type="entry name" value="LRR_SD22"/>
    <property type="match status" value="2"/>
</dbReference>
<dbReference type="Proteomes" id="UP000192578">
    <property type="component" value="Unassembled WGS sequence"/>
</dbReference>
<keyword evidence="1" id="KW-0433">Leucine-rich repeat</keyword>
<dbReference type="EMBL" id="MTYJ01000013">
    <property type="protein sequence ID" value="OQV23176.1"/>
    <property type="molecule type" value="Genomic_DNA"/>
</dbReference>
<dbReference type="InterPro" id="IPR003591">
    <property type="entry name" value="Leu-rich_rpt_typical-subtyp"/>
</dbReference>
<dbReference type="Pfam" id="PF13855">
    <property type="entry name" value="LRR_8"/>
    <property type="match status" value="2"/>
</dbReference>
<sequence>MGLPWIVGLLAGLCLASTLPETGECQMIGPVLPIARGNCPLLTSGKCWVDCNPYSTDFEIHHILCEDVDYYALHGDLGDYASKVRDSKAMIEVALTVSNSPNITTVETNMLYNIRNHLNWLSLHHMNGLVFFPLLVEMKNLTQIHIKNCSSLTEMDLALLPPSIEYISIENTGVSRLEYRLTDPARLPRLTTFTFQQNPLKYIEEGFFLNFPELTTLLVTQNQVSTPTVSSDKLFRTTKPLMQFAFSGNKFEGDGVTDDLRRRFFEAILNSVVFDANSNAVHFDLSDNSLLISPDAVKAFPKLAAVTHLGLRGNTFDTTVATTGFLRDLPRLISLDLSSTFVPQNTGMFQGLPQLIVLRLDSNMFGDMGQADHFQGLESKTLYQLFLSGNSLEALPAQSFIPFRSNIQSLELENNRLKLDETTFAEFPRLRSLSLKSNGLRTFNSAVLRGLTQLNQLDLSCNPLTLIDRNTFSELSSQLNHLDLSWCQLRPFTDATAPVVTNDAFEGLKSVSVLIMSNGFLRETILPKLNRLPAKNLAILNLDNNGIRSLNPRDLSTLTIGSLSLRNNQMQQLLWQNISFSGNGNWAQLHSLDLSDNQITSLEEIDTRGLTGLSTLRLERNGLIRVFPGVFDNLPLLNAVYLSGNRLNAIHHFFEKTGEQLLVLSVDNNHIRRLAKSDLIKMKNLTRLDLHGNPLHHLEEGIFDILKHDQDHADSWVLSLVLTNLTCGCSTNGWLKRFVNEHRFNNFQGMILEDPANYFGPHAAYSHVPRCNLENGRRIFITEPEQPLCAVSAAISTTAIGTHGGKIQVVLALFSSFFIFAF</sequence>
<protein>
    <recommendedName>
        <fullName evidence="6">Insulin-like growth factor-binding protein complex acid labile subunit</fullName>
    </recommendedName>
</protein>
<dbReference type="OrthoDB" id="2015831at2759"/>
<organism evidence="4 5">
    <name type="scientific">Hypsibius exemplaris</name>
    <name type="common">Freshwater tardigrade</name>
    <dbReference type="NCBI Taxonomy" id="2072580"/>
    <lineage>
        <taxon>Eukaryota</taxon>
        <taxon>Metazoa</taxon>
        <taxon>Ecdysozoa</taxon>
        <taxon>Tardigrada</taxon>
        <taxon>Eutardigrada</taxon>
        <taxon>Parachela</taxon>
        <taxon>Hypsibioidea</taxon>
        <taxon>Hypsibiidae</taxon>
        <taxon>Hypsibius</taxon>
    </lineage>
</organism>
<comment type="caution">
    <text evidence="4">The sequence shown here is derived from an EMBL/GenBank/DDBJ whole genome shotgun (WGS) entry which is preliminary data.</text>
</comment>
<reference evidence="5" key="1">
    <citation type="submission" date="2017-01" db="EMBL/GenBank/DDBJ databases">
        <title>Comparative genomics of anhydrobiosis in the tardigrade Hypsibius dujardini.</title>
        <authorList>
            <person name="Yoshida Y."/>
            <person name="Koutsovoulos G."/>
            <person name="Laetsch D."/>
            <person name="Stevens L."/>
            <person name="Kumar S."/>
            <person name="Horikawa D."/>
            <person name="Ishino K."/>
            <person name="Komine S."/>
            <person name="Tomita M."/>
            <person name="Blaxter M."/>
            <person name="Arakawa K."/>
        </authorList>
    </citation>
    <scope>NUCLEOTIDE SEQUENCE [LARGE SCALE GENOMIC DNA]</scope>
    <source>
        <strain evidence="5">Z151</strain>
    </source>
</reference>
<keyword evidence="2" id="KW-0677">Repeat</keyword>
<evidence type="ECO:0000313" key="5">
    <source>
        <dbReference type="Proteomes" id="UP000192578"/>
    </source>
</evidence>
<evidence type="ECO:0000256" key="1">
    <source>
        <dbReference type="ARBA" id="ARBA00022614"/>
    </source>
</evidence>
<dbReference type="InterPro" id="IPR032675">
    <property type="entry name" value="LRR_dom_sf"/>
</dbReference>
<dbReference type="InterPro" id="IPR050333">
    <property type="entry name" value="SLRP"/>
</dbReference>
<dbReference type="SMART" id="SM00369">
    <property type="entry name" value="LRR_TYP"/>
    <property type="match status" value="10"/>
</dbReference>
<gene>
    <name evidence="4" type="ORF">BV898_02910</name>
</gene>
<evidence type="ECO:0000256" key="2">
    <source>
        <dbReference type="ARBA" id="ARBA00022737"/>
    </source>
</evidence>
<proteinExistence type="predicted"/>
<feature type="signal peptide" evidence="3">
    <location>
        <begin position="1"/>
        <end position="16"/>
    </location>
</feature>
<dbReference type="InterPro" id="IPR001611">
    <property type="entry name" value="Leu-rich_rpt"/>
</dbReference>
<keyword evidence="5" id="KW-1185">Reference proteome</keyword>
<keyword evidence="3" id="KW-0732">Signal</keyword>
<feature type="chain" id="PRO_5012303256" description="Insulin-like growth factor-binding protein complex acid labile subunit" evidence="3">
    <location>
        <begin position="17"/>
        <end position="822"/>
    </location>
</feature>
<evidence type="ECO:0008006" key="6">
    <source>
        <dbReference type="Google" id="ProtNLM"/>
    </source>
</evidence>
<dbReference type="AlphaFoldDB" id="A0A1W0X6K5"/>
<accession>A0A1W0X6K5</accession>
<dbReference type="PANTHER" id="PTHR45712:SF22">
    <property type="entry name" value="INSULIN-LIKE GROWTH FACTOR-BINDING PROTEIN COMPLEX ACID LABILE SUBUNIT"/>
    <property type="match status" value="1"/>
</dbReference>
<dbReference type="PANTHER" id="PTHR45712">
    <property type="entry name" value="AGAP008170-PA"/>
    <property type="match status" value="1"/>
</dbReference>